<dbReference type="AlphaFoldDB" id="A0AAW9QVH0"/>
<name>A0AAW9QVH0_9CHRO</name>
<evidence type="ECO:0000313" key="3">
    <source>
        <dbReference type="Proteomes" id="UP001328733"/>
    </source>
</evidence>
<dbReference type="InterPro" id="IPR052919">
    <property type="entry name" value="TA_system_RNase"/>
</dbReference>
<dbReference type="PANTHER" id="PTHR36173">
    <property type="entry name" value="RIBONUCLEASE VAPC16-RELATED"/>
    <property type="match status" value="1"/>
</dbReference>
<dbReference type="Pfam" id="PF01850">
    <property type="entry name" value="PIN"/>
    <property type="match status" value="1"/>
</dbReference>
<comment type="caution">
    <text evidence="2">The sequence shown here is derived from an EMBL/GenBank/DDBJ whole genome shotgun (WGS) entry which is preliminary data.</text>
</comment>
<evidence type="ECO:0000259" key="1">
    <source>
        <dbReference type="Pfam" id="PF01850"/>
    </source>
</evidence>
<sequence length="129" mass="14921">MSGLLLDTHILLWYFQDHPNLKRETIEQLENPANALYISLISLWEIAIKINIGKLNLGCSFPELFGLLERFDIEILPLTVPDIEFYINLPLHHRDPFDRILIAQAINHSLTLISYDAIFNVYSFAKPSE</sequence>
<dbReference type="InterPro" id="IPR041705">
    <property type="entry name" value="PIN_Sll0205"/>
</dbReference>
<proteinExistence type="predicted"/>
<dbReference type="PANTHER" id="PTHR36173:SF2">
    <property type="entry name" value="RIBONUCLEASE VAPC16"/>
    <property type="match status" value="1"/>
</dbReference>
<dbReference type="Gene3D" id="3.40.50.1010">
    <property type="entry name" value="5'-nuclease"/>
    <property type="match status" value="1"/>
</dbReference>
<dbReference type="EMBL" id="JBAFSM010000028">
    <property type="protein sequence ID" value="MEG3438402.1"/>
    <property type="molecule type" value="Genomic_DNA"/>
</dbReference>
<dbReference type="InterPro" id="IPR029060">
    <property type="entry name" value="PIN-like_dom_sf"/>
</dbReference>
<dbReference type="InterPro" id="IPR002716">
    <property type="entry name" value="PIN_dom"/>
</dbReference>
<evidence type="ECO:0000313" key="2">
    <source>
        <dbReference type="EMBL" id="MEG3438402.1"/>
    </source>
</evidence>
<dbReference type="RefSeq" id="WP_332865883.1">
    <property type="nucleotide sequence ID" value="NZ_JBAFSM010000028.1"/>
</dbReference>
<dbReference type="CDD" id="cd09872">
    <property type="entry name" value="PIN_Sll0205-like"/>
    <property type="match status" value="1"/>
</dbReference>
<dbReference type="SUPFAM" id="SSF88723">
    <property type="entry name" value="PIN domain-like"/>
    <property type="match status" value="1"/>
</dbReference>
<gene>
    <name evidence="2" type="ORF">V0288_14825</name>
</gene>
<reference evidence="2 3" key="1">
    <citation type="submission" date="2024-01" db="EMBL/GenBank/DDBJ databases">
        <title>Genomic insights into the taxonomy and metabolism of the cyanobacterium Pannus brasiliensis CCIBt3594.</title>
        <authorList>
            <person name="Machado M."/>
            <person name="Botero N.B."/>
            <person name="Andreote A.P.D."/>
            <person name="Feitosa A.M.T."/>
            <person name="Popin R."/>
            <person name="Sivonen K."/>
            <person name="Fiore M.F."/>
        </authorList>
    </citation>
    <scope>NUCLEOTIDE SEQUENCE [LARGE SCALE GENOMIC DNA]</scope>
    <source>
        <strain evidence="2 3">CCIBt3594</strain>
    </source>
</reference>
<feature type="domain" description="PIN" evidence="1">
    <location>
        <begin position="5"/>
        <end position="122"/>
    </location>
</feature>
<accession>A0AAW9QVH0</accession>
<dbReference type="Proteomes" id="UP001328733">
    <property type="component" value="Unassembled WGS sequence"/>
</dbReference>
<keyword evidence="3" id="KW-1185">Reference proteome</keyword>
<organism evidence="2 3">
    <name type="scientific">Pannus brasiliensis CCIBt3594</name>
    <dbReference type="NCBI Taxonomy" id="1427578"/>
    <lineage>
        <taxon>Bacteria</taxon>
        <taxon>Bacillati</taxon>
        <taxon>Cyanobacteriota</taxon>
        <taxon>Cyanophyceae</taxon>
        <taxon>Oscillatoriophycideae</taxon>
        <taxon>Chroococcales</taxon>
        <taxon>Microcystaceae</taxon>
        <taxon>Pannus</taxon>
    </lineage>
</organism>
<protein>
    <submittedName>
        <fullName evidence="2">Type II toxin-antitoxin system VapC family toxin</fullName>
    </submittedName>
</protein>